<sequence length="449" mass="50995">MSFIEDNSCARSPVDKASASEAEDRWFDSSRAHHHPIMQSKLRIGIISYRSNPHCGGQGVYVRNLSRRLADLGHRVEVIAGPPDPQLNGNVKLTKIKTLDLYNPEALFRTPNLHELEDPVNLIEWLGVSTMGYPEPLTFGMRAKRYLKDKFQKYDIIHDNQCLAYGILSLSKHLPVTATIHHPMTVDRRIALKSTRSPYRKFQQLRWYSFIGMQKYVARRLPKLITVSDFSRQDISKEFSIPYNRFTTIPNGINTELFHPLEHITRKEHRLIVTNSADTPLKGLYYLLHAVKLMEMEKRPIKLVVIGSPKKNGGIEKVIKRLALGHLIEFTGRIDNKRFVEEYAKATIAVVPSLYEGFGLPVGEAMACRIPVICTTGGALPEVAGNAAKIVPSANAKALKDAIVRLLDDPSERERMAQAGYDRVMNNYTWEMTALKTANAYREVIRDYR</sequence>
<dbReference type="InterPro" id="IPR028098">
    <property type="entry name" value="Glyco_trans_4-like_N"/>
</dbReference>
<dbReference type="Proteomes" id="UP000191931">
    <property type="component" value="Unassembled WGS sequence"/>
</dbReference>
<dbReference type="Gene3D" id="3.40.50.2000">
    <property type="entry name" value="Glycogen Phosphorylase B"/>
    <property type="match status" value="2"/>
</dbReference>
<evidence type="ECO:0000313" key="5">
    <source>
        <dbReference type="Proteomes" id="UP000191931"/>
    </source>
</evidence>
<proteinExistence type="predicted"/>
<dbReference type="SUPFAM" id="SSF53756">
    <property type="entry name" value="UDP-Glycosyltransferase/glycogen phosphorylase"/>
    <property type="match status" value="1"/>
</dbReference>
<accession>A0A1W1H4I5</accession>
<feature type="domain" description="Glycosyltransferase subfamily 4-like N-terminal" evidence="3">
    <location>
        <begin position="56"/>
        <end position="256"/>
    </location>
</feature>
<organism evidence="4 5">
    <name type="scientific">Desulfamplus magnetovallimortis</name>
    <dbReference type="NCBI Taxonomy" id="1246637"/>
    <lineage>
        <taxon>Bacteria</taxon>
        <taxon>Pseudomonadati</taxon>
        <taxon>Thermodesulfobacteriota</taxon>
        <taxon>Desulfobacteria</taxon>
        <taxon>Desulfobacterales</taxon>
        <taxon>Desulfobacteraceae</taxon>
        <taxon>Desulfamplus</taxon>
    </lineage>
</organism>
<keyword evidence="1 4" id="KW-0808">Transferase</keyword>
<name>A0A1W1H4I5_9BACT</name>
<dbReference type="PANTHER" id="PTHR46401:SF2">
    <property type="entry name" value="GLYCOSYLTRANSFERASE WBBK-RELATED"/>
    <property type="match status" value="1"/>
</dbReference>
<dbReference type="Pfam" id="PF00534">
    <property type="entry name" value="Glycos_transf_1"/>
    <property type="match status" value="1"/>
</dbReference>
<dbReference type="EC" id="2.4.-.-" evidence="4"/>
<evidence type="ECO:0000313" key="4">
    <source>
        <dbReference type="EMBL" id="SLM27354.1"/>
    </source>
</evidence>
<dbReference type="AlphaFoldDB" id="A0A1W1H4I5"/>
<feature type="domain" description="Glycosyl transferase family 1" evidence="2">
    <location>
        <begin position="267"/>
        <end position="422"/>
    </location>
</feature>
<reference evidence="4 5" key="1">
    <citation type="submission" date="2017-03" db="EMBL/GenBank/DDBJ databases">
        <authorList>
            <person name="Afonso C.L."/>
            <person name="Miller P.J."/>
            <person name="Scott M.A."/>
            <person name="Spackman E."/>
            <person name="Goraichik I."/>
            <person name="Dimitrov K.M."/>
            <person name="Suarez D.L."/>
            <person name="Swayne D.E."/>
        </authorList>
    </citation>
    <scope>NUCLEOTIDE SEQUENCE [LARGE SCALE GENOMIC DNA]</scope>
    <source>
        <strain evidence="4">PRJEB14757</strain>
    </source>
</reference>
<dbReference type="InterPro" id="IPR001296">
    <property type="entry name" value="Glyco_trans_1"/>
</dbReference>
<keyword evidence="4" id="KW-0328">Glycosyltransferase</keyword>
<dbReference type="PANTHER" id="PTHR46401">
    <property type="entry name" value="GLYCOSYLTRANSFERASE WBBK-RELATED"/>
    <property type="match status" value="1"/>
</dbReference>
<dbReference type="GO" id="GO:0016757">
    <property type="term" value="F:glycosyltransferase activity"/>
    <property type="evidence" value="ECO:0007669"/>
    <property type="project" value="UniProtKB-KW"/>
</dbReference>
<gene>
    <name evidence="4" type="ORF">MTBBW1_10013</name>
</gene>
<protein>
    <submittedName>
        <fullName evidence="4">Putative glycosyltransferase</fullName>
        <ecNumber evidence="4">2.4.-.-</ecNumber>
    </submittedName>
</protein>
<dbReference type="STRING" id="1246637.MTBBW1_10013"/>
<evidence type="ECO:0000259" key="2">
    <source>
        <dbReference type="Pfam" id="PF00534"/>
    </source>
</evidence>
<dbReference type="Pfam" id="PF13439">
    <property type="entry name" value="Glyco_transf_4"/>
    <property type="match status" value="1"/>
</dbReference>
<evidence type="ECO:0000259" key="3">
    <source>
        <dbReference type="Pfam" id="PF13439"/>
    </source>
</evidence>
<keyword evidence="5" id="KW-1185">Reference proteome</keyword>
<dbReference type="GO" id="GO:0009103">
    <property type="term" value="P:lipopolysaccharide biosynthetic process"/>
    <property type="evidence" value="ECO:0007669"/>
    <property type="project" value="TreeGrafter"/>
</dbReference>
<dbReference type="EMBL" id="FWEV01000001">
    <property type="protein sequence ID" value="SLM27354.1"/>
    <property type="molecule type" value="Genomic_DNA"/>
</dbReference>
<evidence type="ECO:0000256" key="1">
    <source>
        <dbReference type="ARBA" id="ARBA00022679"/>
    </source>
</evidence>
<dbReference type="CDD" id="cd03801">
    <property type="entry name" value="GT4_PimA-like"/>
    <property type="match status" value="1"/>
</dbReference>
<dbReference type="AntiFam" id="ANF00013">
    <property type="entry name" value="tRNA translation"/>
</dbReference>